<evidence type="ECO:0000259" key="8">
    <source>
        <dbReference type="PROSITE" id="PS50217"/>
    </source>
</evidence>
<evidence type="ECO:0000256" key="4">
    <source>
        <dbReference type="ARBA" id="ARBA00023125"/>
    </source>
</evidence>
<dbReference type="EMBL" id="JBANAX010000040">
    <property type="protein sequence ID" value="KAL1225124.1"/>
    <property type="molecule type" value="Genomic_DNA"/>
</dbReference>
<feature type="domain" description="BZIP" evidence="8">
    <location>
        <begin position="216"/>
        <end position="271"/>
    </location>
</feature>
<feature type="region of interest" description="Disordered" evidence="7">
    <location>
        <begin position="75"/>
        <end position="105"/>
    </location>
</feature>
<dbReference type="FunFam" id="1.20.5.170:FF:000020">
    <property type="entry name" value="BZIP transcription factor"/>
    <property type="match status" value="1"/>
</dbReference>
<proteinExistence type="inferred from homology"/>
<dbReference type="SMART" id="SM00338">
    <property type="entry name" value="BRLZ"/>
    <property type="match status" value="1"/>
</dbReference>
<comment type="caution">
    <text evidence="9">The sequence shown here is derived from an EMBL/GenBank/DDBJ whole genome shotgun (WGS) entry which is preliminary data.</text>
</comment>
<dbReference type="PROSITE" id="PS50217">
    <property type="entry name" value="BZIP"/>
    <property type="match status" value="1"/>
</dbReference>
<evidence type="ECO:0000256" key="1">
    <source>
        <dbReference type="ARBA" id="ARBA00004123"/>
    </source>
</evidence>
<dbReference type="InterPro" id="IPR004827">
    <property type="entry name" value="bZIP"/>
</dbReference>
<dbReference type="GO" id="GO:0046983">
    <property type="term" value="F:protein dimerization activity"/>
    <property type="evidence" value="ECO:0007669"/>
    <property type="project" value="UniProtKB-ARBA"/>
</dbReference>
<organism evidence="9 10">
    <name type="scientific">Cardamine amara subsp. amara</name>
    <dbReference type="NCBI Taxonomy" id="228776"/>
    <lineage>
        <taxon>Eukaryota</taxon>
        <taxon>Viridiplantae</taxon>
        <taxon>Streptophyta</taxon>
        <taxon>Embryophyta</taxon>
        <taxon>Tracheophyta</taxon>
        <taxon>Spermatophyta</taxon>
        <taxon>Magnoliopsida</taxon>
        <taxon>eudicotyledons</taxon>
        <taxon>Gunneridae</taxon>
        <taxon>Pentapetalae</taxon>
        <taxon>rosids</taxon>
        <taxon>malvids</taxon>
        <taxon>Brassicales</taxon>
        <taxon>Brassicaceae</taxon>
        <taxon>Cardamineae</taxon>
        <taxon>Cardamine</taxon>
    </lineage>
</organism>
<reference evidence="9 10" key="1">
    <citation type="submission" date="2024-04" db="EMBL/GenBank/DDBJ databases">
        <title>Genome assembly C_amara_ONT_v2.</title>
        <authorList>
            <person name="Yant L."/>
            <person name="Moore C."/>
            <person name="Slenker M."/>
        </authorList>
    </citation>
    <scope>NUCLEOTIDE SEQUENCE [LARGE SCALE GENOMIC DNA]</scope>
    <source>
        <tissue evidence="9">Leaf</tissue>
    </source>
</reference>
<dbReference type="SUPFAM" id="SSF57959">
    <property type="entry name" value="Leucine zipper domain"/>
    <property type="match status" value="1"/>
</dbReference>
<feature type="compositionally biased region" description="Polar residues" evidence="7">
    <location>
        <begin position="140"/>
        <end position="161"/>
    </location>
</feature>
<evidence type="ECO:0000313" key="9">
    <source>
        <dbReference type="EMBL" id="KAL1225124.1"/>
    </source>
</evidence>
<feature type="compositionally biased region" description="Basic and acidic residues" evidence="7">
    <location>
        <begin position="89"/>
        <end position="99"/>
    </location>
</feature>
<evidence type="ECO:0000256" key="3">
    <source>
        <dbReference type="ARBA" id="ARBA00023015"/>
    </source>
</evidence>
<dbReference type="AlphaFoldDB" id="A0ABD1C6Q8"/>
<keyword evidence="4" id="KW-0238">DNA-binding</keyword>
<feature type="compositionally biased region" description="Polar residues" evidence="7">
    <location>
        <begin position="75"/>
        <end position="84"/>
    </location>
</feature>
<evidence type="ECO:0000256" key="6">
    <source>
        <dbReference type="ARBA" id="ARBA00023242"/>
    </source>
</evidence>
<dbReference type="Pfam" id="PF00170">
    <property type="entry name" value="bZIP_1"/>
    <property type="match status" value="1"/>
</dbReference>
<evidence type="ECO:0000313" key="10">
    <source>
        <dbReference type="Proteomes" id="UP001558713"/>
    </source>
</evidence>
<feature type="region of interest" description="Disordered" evidence="7">
    <location>
        <begin position="1"/>
        <end position="37"/>
    </location>
</feature>
<dbReference type="GO" id="GO:0003677">
    <property type="term" value="F:DNA binding"/>
    <property type="evidence" value="ECO:0007669"/>
    <property type="project" value="UniProtKB-KW"/>
</dbReference>
<comment type="similarity">
    <text evidence="2">Belongs to the bZIP family.</text>
</comment>
<protein>
    <submittedName>
        <fullName evidence="9">Basic leucine zipper 10</fullName>
    </submittedName>
</protein>
<feature type="compositionally biased region" description="Polar residues" evidence="7">
    <location>
        <begin position="365"/>
        <end position="387"/>
    </location>
</feature>
<evidence type="ECO:0000256" key="5">
    <source>
        <dbReference type="ARBA" id="ARBA00023163"/>
    </source>
</evidence>
<keyword evidence="6" id="KW-0539">Nucleus</keyword>
<dbReference type="Pfam" id="PF12498">
    <property type="entry name" value="bZIP_C"/>
    <property type="match status" value="1"/>
</dbReference>
<keyword evidence="3" id="KW-0805">Transcription regulation</keyword>
<evidence type="ECO:0000256" key="2">
    <source>
        <dbReference type="ARBA" id="ARBA00007163"/>
    </source>
</evidence>
<keyword evidence="5" id="KW-0804">Transcription</keyword>
<dbReference type="InterPro" id="IPR046347">
    <property type="entry name" value="bZIP_sf"/>
</dbReference>
<dbReference type="Proteomes" id="UP001558713">
    <property type="component" value="Unassembled WGS sequence"/>
</dbReference>
<evidence type="ECO:0000256" key="7">
    <source>
        <dbReference type="SAM" id="MobiDB-lite"/>
    </source>
</evidence>
<keyword evidence="10" id="KW-1185">Reference proteome</keyword>
<gene>
    <name evidence="9" type="ORF">V5N11_033537</name>
</gene>
<dbReference type="GO" id="GO:0005634">
    <property type="term" value="C:nucleus"/>
    <property type="evidence" value="ECO:0007669"/>
    <property type="project" value="UniProtKB-SubCell"/>
</dbReference>
<name>A0ABD1C6Q8_CARAN</name>
<sequence length="395" mass="43879">MNSIFSIDDFSDPFWEAPPPLNPDSSKSLTPDQVSQSQPEWTFEMFLQEISSSAVSSEPLGNNNNNAIVGVSSAQSLPSVSGQNDFEEDSRFRRDHDNWDPPTTVIADSDDYHRVLKNKLETECATVVSLRAGSVKPEDSTSSPETQFQPSQSNPLTQSSLMAPGEFGVTSSSLPAELKKTGVPMKQVTSGSSREDSDDDDLDEENETTGSLNPEDVKKSRRMLSNRESARRSRRRKQEQTSDLETQVNELKGEHSSLLKQLSSMNHKYDEAAVGNRILKADIETLRAKVKMAEETVKRVTGMNPMLLGRSNRMPAFQPQSNLNHMQNPNIGIPTILPPRSENNFVPPPSLNSQTNSQLQRIRNGQNHHVAPSTNPYGWTTEPQNDSAWPKKCVD</sequence>
<dbReference type="InterPro" id="IPR020983">
    <property type="entry name" value="Basic_leucine-zipper_C"/>
</dbReference>
<dbReference type="PROSITE" id="PS00036">
    <property type="entry name" value="BZIP_BASIC"/>
    <property type="match status" value="1"/>
</dbReference>
<feature type="region of interest" description="Disordered" evidence="7">
    <location>
        <begin position="126"/>
        <end position="252"/>
    </location>
</feature>
<accession>A0ABD1C6Q8</accession>
<feature type="compositionally biased region" description="Acidic residues" evidence="7">
    <location>
        <begin position="196"/>
        <end position="207"/>
    </location>
</feature>
<comment type="subcellular location">
    <subcellularLocation>
        <location evidence="1">Nucleus</location>
    </subcellularLocation>
</comment>
<feature type="compositionally biased region" description="Polar residues" evidence="7">
    <location>
        <begin position="23"/>
        <end position="37"/>
    </location>
</feature>
<dbReference type="PANTHER" id="PTHR46408">
    <property type="entry name" value="BASIC LEUCINE ZIPPER 63"/>
    <property type="match status" value="1"/>
</dbReference>
<feature type="region of interest" description="Disordered" evidence="7">
    <location>
        <begin position="365"/>
        <end position="395"/>
    </location>
</feature>
<dbReference type="PANTHER" id="PTHR46408:SF5">
    <property type="entry name" value="BASIC LEUCINE ZIPPER 10"/>
    <property type="match status" value="1"/>
</dbReference>
<dbReference type="Gene3D" id="1.20.5.170">
    <property type="match status" value="1"/>
</dbReference>